<dbReference type="GO" id="GO:0004789">
    <property type="term" value="F:thiamine-phosphate diphosphorylase activity"/>
    <property type="evidence" value="ECO:0007669"/>
    <property type="project" value="TreeGrafter"/>
</dbReference>
<evidence type="ECO:0000259" key="3">
    <source>
        <dbReference type="Pfam" id="PF02581"/>
    </source>
</evidence>
<dbReference type="RefSeq" id="WP_188679315.1">
    <property type="nucleotide sequence ID" value="NZ_BMNY01000001.1"/>
</dbReference>
<comment type="caution">
    <text evidence="4">The sequence shown here is derived from an EMBL/GenBank/DDBJ whole genome shotgun (WGS) entry which is preliminary data.</text>
</comment>
<dbReference type="InterPro" id="IPR022998">
    <property type="entry name" value="ThiamineP_synth_TenI"/>
</dbReference>
<reference evidence="4" key="1">
    <citation type="journal article" date="2014" name="Int. J. Syst. Evol. Microbiol.">
        <title>Complete genome sequence of Corynebacterium casei LMG S-19264T (=DSM 44701T), isolated from a smear-ripened cheese.</title>
        <authorList>
            <consortium name="US DOE Joint Genome Institute (JGI-PGF)"/>
            <person name="Walter F."/>
            <person name="Albersmeier A."/>
            <person name="Kalinowski J."/>
            <person name="Ruckert C."/>
        </authorList>
    </citation>
    <scope>NUCLEOTIDE SEQUENCE</scope>
    <source>
        <strain evidence="4">JCM 13583</strain>
    </source>
</reference>
<evidence type="ECO:0000313" key="4">
    <source>
        <dbReference type="EMBL" id="GGM66167.1"/>
    </source>
</evidence>
<dbReference type="PANTHER" id="PTHR20857">
    <property type="entry name" value="THIAMINE-PHOSPHATE PYROPHOSPHORYLASE"/>
    <property type="match status" value="1"/>
</dbReference>
<dbReference type="PANTHER" id="PTHR20857:SF15">
    <property type="entry name" value="THIAMINE-PHOSPHATE SYNTHASE"/>
    <property type="match status" value="1"/>
</dbReference>
<sequence>MGRRPLLYAVTEGFSGEGFFRKVAEALEGGVDILQYRDLGKHGRHAEIARRLRAICSDFGVPLAIDDEPWVARQAGADMLHLGIRSLTNTVSLWWSEGEARDCSGIRQGSDMLAFPGHDSRPVLCRHMPSLEEARAVVGNLPIGTSVYCSPVFAVEAQAHGYAYVSVGTPYMSVTKRIATVCSMQNLSEAVRAVRIPVYAVGGVNLKNAAEILETGVSGLVSVSAIFSANDVRGTVRKFIEVLEGFTVDRDPFPVGLVR</sequence>
<dbReference type="SUPFAM" id="SSF51391">
    <property type="entry name" value="Thiamin phosphate synthase"/>
    <property type="match status" value="1"/>
</dbReference>
<dbReference type="EMBL" id="BMNY01000001">
    <property type="protein sequence ID" value="GGM66167.1"/>
    <property type="molecule type" value="Genomic_DNA"/>
</dbReference>
<accession>A0AA37BQB1</accession>
<evidence type="ECO:0000256" key="1">
    <source>
        <dbReference type="ARBA" id="ARBA00004948"/>
    </source>
</evidence>
<dbReference type="GO" id="GO:0009228">
    <property type="term" value="P:thiamine biosynthetic process"/>
    <property type="evidence" value="ECO:0007669"/>
    <property type="project" value="UniProtKB-KW"/>
</dbReference>
<evidence type="ECO:0000313" key="5">
    <source>
        <dbReference type="Proteomes" id="UP000632195"/>
    </source>
</evidence>
<keyword evidence="2" id="KW-0784">Thiamine biosynthesis</keyword>
<dbReference type="InterPro" id="IPR036206">
    <property type="entry name" value="ThiamineP_synth_sf"/>
</dbReference>
<evidence type="ECO:0000256" key="2">
    <source>
        <dbReference type="ARBA" id="ARBA00022977"/>
    </source>
</evidence>
<dbReference type="AlphaFoldDB" id="A0AA37BQB1"/>
<gene>
    <name evidence="4" type="primary">thiE</name>
    <name evidence="4" type="ORF">GCM10007108_00530</name>
</gene>
<reference evidence="4" key="2">
    <citation type="submission" date="2022-09" db="EMBL/GenBank/DDBJ databases">
        <authorList>
            <person name="Sun Q."/>
            <person name="Ohkuma M."/>
        </authorList>
    </citation>
    <scope>NUCLEOTIDE SEQUENCE</scope>
    <source>
        <strain evidence="4">JCM 13583</strain>
    </source>
</reference>
<comment type="pathway">
    <text evidence="1">Cofactor biosynthesis; thiamine diphosphate biosynthesis.</text>
</comment>
<feature type="domain" description="Thiamine phosphate synthase/TenI" evidence="3">
    <location>
        <begin position="7"/>
        <end position="87"/>
    </location>
</feature>
<organism evidence="4 5">
    <name type="scientific">Thermogymnomonas acidicola</name>
    <dbReference type="NCBI Taxonomy" id="399579"/>
    <lineage>
        <taxon>Archaea</taxon>
        <taxon>Methanobacteriati</taxon>
        <taxon>Thermoplasmatota</taxon>
        <taxon>Thermoplasmata</taxon>
        <taxon>Thermoplasmatales</taxon>
        <taxon>Thermogymnomonas</taxon>
    </lineage>
</organism>
<dbReference type="GO" id="GO:0005737">
    <property type="term" value="C:cytoplasm"/>
    <property type="evidence" value="ECO:0007669"/>
    <property type="project" value="TreeGrafter"/>
</dbReference>
<dbReference type="CDD" id="cd00564">
    <property type="entry name" value="TMP_TenI"/>
    <property type="match status" value="1"/>
</dbReference>
<proteinExistence type="predicted"/>
<dbReference type="InterPro" id="IPR013785">
    <property type="entry name" value="Aldolase_TIM"/>
</dbReference>
<keyword evidence="5" id="KW-1185">Reference proteome</keyword>
<name>A0AA37BQB1_9ARCH</name>
<dbReference type="Pfam" id="PF02581">
    <property type="entry name" value="TMP-TENI"/>
    <property type="match status" value="2"/>
</dbReference>
<dbReference type="Proteomes" id="UP000632195">
    <property type="component" value="Unassembled WGS sequence"/>
</dbReference>
<protein>
    <submittedName>
        <fullName evidence="4">Thiamine-phosphate synthase</fullName>
    </submittedName>
</protein>
<dbReference type="Gene3D" id="3.20.20.70">
    <property type="entry name" value="Aldolase class I"/>
    <property type="match status" value="1"/>
</dbReference>
<feature type="domain" description="Thiamine phosphate synthase/TenI" evidence="3">
    <location>
        <begin position="131"/>
        <end position="226"/>
    </location>
</feature>